<dbReference type="Pfam" id="PF07690">
    <property type="entry name" value="MFS_1"/>
    <property type="match status" value="1"/>
</dbReference>
<dbReference type="RefSeq" id="WP_345529056.1">
    <property type="nucleotide sequence ID" value="NZ_BAABKN010000027.1"/>
</dbReference>
<feature type="transmembrane region" description="Helical" evidence="8">
    <location>
        <begin position="320"/>
        <end position="337"/>
    </location>
</feature>
<keyword evidence="5 8" id="KW-0812">Transmembrane</keyword>
<evidence type="ECO:0000256" key="2">
    <source>
        <dbReference type="ARBA" id="ARBA00006236"/>
    </source>
</evidence>
<evidence type="ECO:0000256" key="5">
    <source>
        <dbReference type="ARBA" id="ARBA00022692"/>
    </source>
</evidence>
<dbReference type="EMBL" id="BAABKN010000027">
    <property type="protein sequence ID" value="GAA4752849.1"/>
    <property type="molecule type" value="Genomic_DNA"/>
</dbReference>
<feature type="transmembrane region" description="Helical" evidence="8">
    <location>
        <begin position="180"/>
        <end position="199"/>
    </location>
</feature>
<organism evidence="10 11">
    <name type="scientific">Nocardioides endophyticus</name>
    <dbReference type="NCBI Taxonomy" id="1353775"/>
    <lineage>
        <taxon>Bacteria</taxon>
        <taxon>Bacillati</taxon>
        <taxon>Actinomycetota</taxon>
        <taxon>Actinomycetes</taxon>
        <taxon>Propionibacteriales</taxon>
        <taxon>Nocardioidaceae</taxon>
        <taxon>Nocardioides</taxon>
    </lineage>
</organism>
<evidence type="ECO:0000256" key="6">
    <source>
        <dbReference type="ARBA" id="ARBA00022989"/>
    </source>
</evidence>
<comment type="caution">
    <text evidence="10">The sequence shown here is derived from an EMBL/GenBank/DDBJ whole genome shotgun (WGS) entry which is preliminary data.</text>
</comment>
<comment type="similarity">
    <text evidence="2">Belongs to the major facilitator superfamily. Bcr/CmlA family.</text>
</comment>
<sequence>MTADELAGRVARPATSTPGRNAARTIAIVAVLMSVSPFTVDMYLPALPRIQHDLGATPSQVQLSLTGVLLGLALGQLVIGPLADAFGRRRPVMIGLACHVLASLLCFQAHDVFLLAGLRFLQGLACAAVAVVSMATVRDLFAGADYARVMSRMFLVIGIAPVIAPAIGGVILSFTDWSAIFLGLAGLGLGLLVISIVAFPETLPPERRNPPTFAASATSYRALLSDPTYLALILVGGLMFSTLFSYVSGASFVFQDRFGLSAQQFTVVFASNAVALTVLAQVNPMLIRRFGPARVLTCATVTGLASAVALLLMLTVLDAGTVPVIGALAVSVASYGVSMPNSQGLALNRQGHRAGTAAALMGFTQFVIGSMVAPTVGLGGADGVAMAATMVAATAGATTLMVVVVRRHPDTMAVR</sequence>
<keyword evidence="7 8" id="KW-0472">Membrane</keyword>
<dbReference type="CDD" id="cd17320">
    <property type="entry name" value="MFS_MdfA_MDR_like"/>
    <property type="match status" value="1"/>
</dbReference>
<feature type="transmembrane region" description="Helical" evidence="8">
    <location>
        <begin position="92"/>
        <end position="114"/>
    </location>
</feature>
<evidence type="ECO:0000256" key="4">
    <source>
        <dbReference type="ARBA" id="ARBA00022475"/>
    </source>
</evidence>
<feature type="transmembrane region" description="Helical" evidence="8">
    <location>
        <begin position="384"/>
        <end position="405"/>
    </location>
</feature>
<dbReference type="InterPro" id="IPR005829">
    <property type="entry name" value="Sugar_transporter_CS"/>
</dbReference>
<feature type="domain" description="Major facilitator superfamily (MFS) profile" evidence="9">
    <location>
        <begin position="25"/>
        <end position="410"/>
    </location>
</feature>
<comment type="subcellular location">
    <subcellularLocation>
        <location evidence="1">Cell membrane</location>
        <topology evidence="1">Multi-pass membrane protein</topology>
    </subcellularLocation>
</comment>
<evidence type="ECO:0000313" key="11">
    <source>
        <dbReference type="Proteomes" id="UP001499882"/>
    </source>
</evidence>
<name>A0ABP8ZCT5_9ACTN</name>
<feature type="transmembrane region" description="Helical" evidence="8">
    <location>
        <begin position="21"/>
        <end position="40"/>
    </location>
</feature>
<evidence type="ECO:0000259" key="9">
    <source>
        <dbReference type="PROSITE" id="PS50850"/>
    </source>
</evidence>
<dbReference type="SUPFAM" id="SSF103473">
    <property type="entry name" value="MFS general substrate transporter"/>
    <property type="match status" value="1"/>
</dbReference>
<feature type="transmembrane region" description="Helical" evidence="8">
    <location>
        <begin position="153"/>
        <end position="174"/>
    </location>
</feature>
<gene>
    <name evidence="10" type="ORF">GCM10023350_42700</name>
</gene>
<proteinExistence type="inferred from homology"/>
<keyword evidence="11" id="KW-1185">Reference proteome</keyword>
<dbReference type="Proteomes" id="UP001499882">
    <property type="component" value="Unassembled WGS sequence"/>
</dbReference>
<evidence type="ECO:0000256" key="7">
    <source>
        <dbReference type="ARBA" id="ARBA00023136"/>
    </source>
</evidence>
<dbReference type="InterPro" id="IPR036259">
    <property type="entry name" value="MFS_trans_sf"/>
</dbReference>
<dbReference type="InterPro" id="IPR004812">
    <property type="entry name" value="Efflux_drug-R_Bcr/CmlA"/>
</dbReference>
<feature type="transmembrane region" description="Helical" evidence="8">
    <location>
        <begin position="60"/>
        <end position="80"/>
    </location>
</feature>
<feature type="transmembrane region" description="Helical" evidence="8">
    <location>
        <begin position="120"/>
        <end position="141"/>
    </location>
</feature>
<feature type="transmembrane region" description="Helical" evidence="8">
    <location>
        <begin position="295"/>
        <end position="314"/>
    </location>
</feature>
<dbReference type="PROSITE" id="PS50850">
    <property type="entry name" value="MFS"/>
    <property type="match status" value="1"/>
</dbReference>
<keyword evidence="3" id="KW-0813">Transport</keyword>
<feature type="transmembrane region" description="Helical" evidence="8">
    <location>
        <begin position="358"/>
        <end position="378"/>
    </location>
</feature>
<dbReference type="PANTHER" id="PTHR23502:SF132">
    <property type="entry name" value="POLYAMINE TRANSPORTER 2-RELATED"/>
    <property type="match status" value="1"/>
</dbReference>
<dbReference type="InterPro" id="IPR011701">
    <property type="entry name" value="MFS"/>
</dbReference>
<evidence type="ECO:0000256" key="3">
    <source>
        <dbReference type="ARBA" id="ARBA00022448"/>
    </source>
</evidence>
<dbReference type="Gene3D" id="1.20.1720.10">
    <property type="entry name" value="Multidrug resistance protein D"/>
    <property type="match status" value="1"/>
</dbReference>
<accession>A0ABP8ZCT5</accession>
<reference evidence="11" key="1">
    <citation type="journal article" date="2019" name="Int. J. Syst. Evol. Microbiol.">
        <title>The Global Catalogue of Microorganisms (GCM) 10K type strain sequencing project: providing services to taxonomists for standard genome sequencing and annotation.</title>
        <authorList>
            <consortium name="The Broad Institute Genomics Platform"/>
            <consortium name="The Broad Institute Genome Sequencing Center for Infectious Disease"/>
            <person name="Wu L."/>
            <person name="Ma J."/>
        </authorList>
    </citation>
    <scope>NUCLEOTIDE SEQUENCE [LARGE SCALE GENOMIC DNA]</scope>
    <source>
        <strain evidence="11">JCM 18532</strain>
    </source>
</reference>
<evidence type="ECO:0000313" key="10">
    <source>
        <dbReference type="EMBL" id="GAA4752849.1"/>
    </source>
</evidence>
<dbReference type="PROSITE" id="PS00216">
    <property type="entry name" value="SUGAR_TRANSPORT_1"/>
    <property type="match status" value="1"/>
</dbReference>
<evidence type="ECO:0000256" key="1">
    <source>
        <dbReference type="ARBA" id="ARBA00004651"/>
    </source>
</evidence>
<feature type="transmembrane region" description="Helical" evidence="8">
    <location>
        <begin position="229"/>
        <end position="253"/>
    </location>
</feature>
<dbReference type="PANTHER" id="PTHR23502">
    <property type="entry name" value="MAJOR FACILITATOR SUPERFAMILY"/>
    <property type="match status" value="1"/>
</dbReference>
<keyword evidence="4" id="KW-1003">Cell membrane</keyword>
<evidence type="ECO:0000256" key="8">
    <source>
        <dbReference type="SAM" id="Phobius"/>
    </source>
</evidence>
<protein>
    <submittedName>
        <fullName evidence="10">Multidrug effflux MFS transporter</fullName>
    </submittedName>
</protein>
<dbReference type="InterPro" id="IPR020846">
    <property type="entry name" value="MFS_dom"/>
</dbReference>
<dbReference type="NCBIfam" id="TIGR00710">
    <property type="entry name" value="efflux_Bcr_CflA"/>
    <property type="match status" value="1"/>
</dbReference>
<feature type="transmembrane region" description="Helical" evidence="8">
    <location>
        <begin position="265"/>
        <end position="283"/>
    </location>
</feature>
<keyword evidence="6 8" id="KW-1133">Transmembrane helix</keyword>